<evidence type="ECO:0000259" key="2">
    <source>
        <dbReference type="SMART" id="SM01083"/>
    </source>
</evidence>
<dbReference type="GeneID" id="20077928"/>
<evidence type="ECO:0000313" key="3">
    <source>
        <dbReference type="EMBL" id="ETW08239.1"/>
    </source>
</evidence>
<feature type="region of interest" description="Disordered" evidence="1">
    <location>
        <begin position="1"/>
        <end position="21"/>
    </location>
</feature>
<feature type="domain" description="CBF1-interacting co-repressor CIR N-terminal" evidence="2">
    <location>
        <begin position="12"/>
        <end position="48"/>
    </location>
</feature>
<organism evidence="3">
    <name type="scientific">Aphanomyces invadans</name>
    <dbReference type="NCBI Taxonomy" id="157072"/>
    <lineage>
        <taxon>Eukaryota</taxon>
        <taxon>Sar</taxon>
        <taxon>Stramenopiles</taxon>
        <taxon>Oomycota</taxon>
        <taxon>Saprolegniomycetes</taxon>
        <taxon>Saprolegniales</taxon>
        <taxon>Verrucalvaceae</taxon>
        <taxon>Aphanomyces</taxon>
    </lineage>
</organism>
<feature type="compositionally biased region" description="Basic and acidic residues" evidence="1">
    <location>
        <begin position="86"/>
        <end position="95"/>
    </location>
</feature>
<name>A0A024UPL4_9STRA</name>
<dbReference type="GO" id="GO:0005634">
    <property type="term" value="C:nucleus"/>
    <property type="evidence" value="ECO:0007669"/>
    <property type="project" value="TreeGrafter"/>
</dbReference>
<dbReference type="Pfam" id="PF10197">
    <property type="entry name" value="Cir_N"/>
    <property type="match status" value="1"/>
</dbReference>
<dbReference type="SMART" id="SM01083">
    <property type="entry name" value="Cir_N"/>
    <property type="match status" value="1"/>
</dbReference>
<sequence>MGGGLKFLNLKGWHPSNKQNQKKIWIAEQKHKAKEESEKDAAREVHKDNELLRFQQIAATKGDADAERRIHSQKVSFLYQPPPGLKKVDDKHGDDGELENEDDAVKAFRLKMEKRNAGRDHQSYQRPLEKLTGRRANDPVTIKDQVERFPMLKDAPVEGEYTQNIKVNFQPVGMKLRNVRCARCQVWGHQSGDRECEMRDQNPNDAFRQNIEDPMSYINQIRKGDLSLKQTALPLEMQSRDAGEYDMLPSEEGMSS</sequence>
<dbReference type="OrthoDB" id="6253837at2759"/>
<feature type="region of interest" description="Disordered" evidence="1">
    <location>
        <begin position="79"/>
        <end position="99"/>
    </location>
</feature>
<feature type="region of interest" description="Disordered" evidence="1">
    <location>
        <begin position="237"/>
        <end position="256"/>
    </location>
</feature>
<dbReference type="GO" id="GO:0003714">
    <property type="term" value="F:transcription corepressor activity"/>
    <property type="evidence" value="ECO:0007669"/>
    <property type="project" value="InterPro"/>
</dbReference>
<dbReference type="EMBL" id="KI913953">
    <property type="protein sequence ID" value="ETW08239.1"/>
    <property type="molecule type" value="Genomic_DNA"/>
</dbReference>
<reference evidence="3" key="1">
    <citation type="submission" date="2013-12" db="EMBL/GenBank/DDBJ databases">
        <title>The Genome Sequence of Aphanomyces invadans NJM9701.</title>
        <authorList>
            <consortium name="The Broad Institute Genomics Platform"/>
            <person name="Russ C."/>
            <person name="Tyler B."/>
            <person name="van West P."/>
            <person name="Dieguez-Uribeondo J."/>
            <person name="Young S.K."/>
            <person name="Zeng Q."/>
            <person name="Gargeya S."/>
            <person name="Fitzgerald M."/>
            <person name="Abouelleil A."/>
            <person name="Alvarado L."/>
            <person name="Chapman S.B."/>
            <person name="Gainer-Dewar J."/>
            <person name="Goldberg J."/>
            <person name="Griggs A."/>
            <person name="Gujja S."/>
            <person name="Hansen M."/>
            <person name="Howarth C."/>
            <person name="Imamovic A."/>
            <person name="Ireland A."/>
            <person name="Larimer J."/>
            <person name="McCowan C."/>
            <person name="Murphy C."/>
            <person name="Pearson M."/>
            <person name="Poon T.W."/>
            <person name="Priest M."/>
            <person name="Roberts A."/>
            <person name="Saif S."/>
            <person name="Shea T."/>
            <person name="Sykes S."/>
            <person name="Wortman J."/>
            <person name="Nusbaum C."/>
            <person name="Birren B."/>
        </authorList>
    </citation>
    <scope>NUCLEOTIDE SEQUENCE [LARGE SCALE GENOMIC DNA]</scope>
    <source>
        <strain evidence="3">NJM9701</strain>
    </source>
</reference>
<evidence type="ECO:0000256" key="1">
    <source>
        <dbReference type="SAM" id="MobiDB-lite"/>
    </source>
</evidence>
<dbReference type="VEuPathDB" id="FungiDB:H310_00878"/>
<dbReference type="eggNOG" id="KOG3794">
    <property type="taxonomic scope" value="Eukaryota"/>
</dbReference>
<dbReference type="STRING" id="157072.A0A024UPL4"/>
<protein>
    <recommendedName>
        <fullName evidence="2">CBF1-interacting co-repressor CIR N-terminal domain-containing protein</fullName>
    </recommendedName>
</protein>
<dbReference type="PANTHER" id="PTHR13151:SF2">
    <property type="entry name" value="COREPRESSOR INTERACTING WITH RBPJ 1"/>
    <property type="match status" value="1"/>
</dbReference>
<proteinExistence type="predicted"/>
<dbReference type="InterPro" id="IPR040014">
    <property type="entry name" value="CIR1"/>
</dbReference>
<dbReference type="RefSeq" id="XP_008862044.1">
    <property type="nucleotide sequence ID" value="XM_008863822.1"/>
</dbReference>
<dbReference type="PANTHER" id="PTHR13151">
    <property type="entry name" value="CBF1 INTERACTING COREPRESSOR CIR"/>
    <property type="match status" value="1"/>
</dbReference>
<gene>
    <name evidence="3" type="ORF">H310_00878</name>
</gene>
<dbReference type="InterPro" id="IPR019339">
    <property type="entry name" value="CIR_N_dom"/>
</dbReference>
<dbReference type="AlphaFoldDB" id="A0A024UPL4"/>
<accession>A0A024UPL4</accession>